<dbReference type="SUPFAM" id="SSF88697">
    <property type="entry name" value="PUA domain-like"/>
    <property type="match status" value="1"/>
</dbReference>
<reference evidence="2" key="1">
    <citation type="journal article" date="2024" name="Toxins">
        <title>Genome Sequence Analysis of Native Xenorhabdus Strains Isolated from Entomopathogenic Nematodes in Argentina.</title>
        <authorList>
            <person name="Palma L."/>
            <person name="Frizzo L."/>
            <person name="Kaiser S."/>
            <person name="Berry C."/>
            <person name="Caballero P."/>
            <person name="Bode H.B."/>
            <person name="Del Valle E.E."/>
        </authorList>
    </citation>
    <scope>NUCLEOTIDE SEQUENCE [LARGE SCALE GENOMIC DNA]</scope>
    <source>
        <strain evidence="2">12</strain>
    </source>
</reference>
<keyword evidence="2" id="KW-1185">Reference proteome</keyword>
<name>A0ABU4S6X1_9GAMM</name>
<gene>
    <name evidence="1" type="ORF">FE392_00700</name>
</gene>
<evidence type="ECO:0008006" key="3">
    <source>
        <dbReference type="Google" id="ProtNLM"/>
    </source>
</evidence>
<comment type="caution">
    <text evidence="1">The sequence shown here is derived from an EMBL/GenBank/DDBJ whole genome shotgun (WGS) entry which is preliminary data.</text>
</comment>
<evidence type="ECO:0000313" key="1">
    <source>
        <dbReference type="EMBL" id="MDX7985860.1"/>
    </source>
</evidence>
<dbReference type="Proteomes" id="UP001271890">
    <property type="component" value="Unassembled WGS sequence"/>
</dbReference>
<organism evidence="1 2">
    <name type="scientific">Xenorhabdus santafensis</name>
    <dbReference type="NCBI Taxonomy" id="2582833"/>
    <lineage>
        <taxon>Bacteria</taxon>
        <taxon>Pseudomonadati</taxon>
        <taxon>Pseudomonadota</taxon>
        <taxon>Gammaproteobacteria</taxon>
        <taxon>Enterobacterales</taxon>
        <taxon>Morganellaceae</taxon>
        <taxon>Xenorhabdus</taxon>
    </lineage>
</organism>
<dbReference type="RefSeq" id="WP_319928311.1">
    <property type="nucleotide sequence ID" value="NZ_VCDN01000003.1"/>
</dbReference>
<dbReference type="InterPro" id="IPR015947">
    <property type="entry name" value="PUA-like_sf"/>
</dbReference>
<sequence length="151" mass="17537">MDNDISIENIGIEDSIVLSLHKPAWEKILSGQKKYEFRRRFRRKRTLAFIYVTSPVKEIQGVIILDKPIEGTAKEIAELAEKAIPGNGHSVYDYFIEKDFGLAIPIVNVMKLEPVSLNSLRDKYNFFAPQFYMMLKENKSMHDELMKRILT</sequence>
<dbReference type="EMBL" id="VCDN01000003">
    <property type="protein sequence ID" value="MDX7985860.1"/>
    <property type="molecule type" value="Genomic_DNA"/>
</dbReference>
<proteinExistence type="predicted"/>
<protein>
    <recommendedName>
        <fullName evidence="3">ASCH domain-containing protein</fullName>
    </recommendedName>
</protein>
<accession>A0ABU4S6X1</accession>
<evidence type="ECO:0000313" key="2">
    <source>
        <dbReference type="Proteomes" id="UP001271890"/>
    </source>
</evidence>